<evidence type="ECO:0000313" key="3">
    <source>
        <dbReference type="EMBL" id="QDV73939.1"/>
    </source>
</evidence>
<organism evidence="3 4">
    <name type="scientific">Botrimarina mediterranea</name>
    <dbReference type="NCBI Taxonomy" id="2528022"/>
    <lineage>
        <taxon>Bacteria</taxon>
        <taxon>Pseudomonadati</taxon>
        <taxon>Planctomycetota</taxon>
        <taxon>Planctomycetia</taxon>
        <taxon>Pirellulales</taxon>
        <taxon>Lacipirellulaceae</taxon>
        <taxon>Botrimarina</taxon>
    </lineage>
</organism>
<dbReference type="InterPro" id="IPR013830">
    <property type="entry name" value="SGNH_hydro"/>
</dbReference>
<dbReference type="EMBL" id="CP036349">
    <property type="protein sequence ID" value="QDV73939.1"/>
    <property type="molecule type" value="Genomic_DNA"/>
</dbReference>
<proteinExistence type="predicted"/>
<dbReference type="Proteomes" id="UP000316426">
    <property type="component" value="Chromosome"/>
</dbReference>
<dbReference type="Gene3D" id="3.40.50.1110">
    <property type="entry name" value="SGNH hydrolase"/>
    <property type="match status" value="1"/>
</dbReference>
<dbReference type="KEGG" id="bmei:Spa11_21380"/>
<feature type="signal peptide" evidence="1">
    <location>
        <begin position="1"/>
        <end position="21"/>
    </location>
</feature>
<dbReference type="InterPro" id="IPR036514">
    <property type="entry name" value="SGNH_hydro_sf"/>
</dbReference>
<dbReference type="PANTHER" id="PTHR30383:SF32">
    <property type="entry name" value="SGNH-HYDROLASE"/>
    <property type="match status" value="1"/>
</dbReference>
<dbReference type="SUPFAM" id="SSF52266">
    <property type="entry name" value="SGNH hydrolase"/>
    <property type="match status" value="1"/>
</dbReference>
<feature type="domain" description="SGNH hydrolase-type esterase" evidence="2">
    <location>
        <begin position="53"/>
        <end position="229"/>
    </location>
</feature>
<accession>A0A518K819</accession>
<evidence type="ECO:0000259" key="2">
    <source>
        <dbReference type="Pfam" id="PF13472"/>
    </source>
</evidence>
<sequence precursor="true">MSLLRISLITLMATTSVNAIAQFQSLPRQDENSKIAHQQLLDKAGKGRIDVYFLGDSITRRWGCSDRAYSDLYENWRSHFHGWNAANFGWGGDTTRNVLWRVQNGELDGVNPKVIVLQAGTNDIGGAAYDAMKGQAKADEVVAGIEAILATCQEKAPRAAILLTGVFPRGDNPTANPVISAINDRLAHLAKEHDIRFININNQLADSEGRPHDGMTVDGLHLSVTGYDLWAAALKPHLTGILGAPDDEDLAPPPTGDPSAAN</sequence>
<feature type="chain" id="PRO_5022059011" evidence="1">
    <location>
        <begin position="22"/>
        <end position="262"/>
    </location>
</feature>
<keyword evidence="4" id="KW-1185">Reference proteome</keyword>
<gene>
    <name evidence="3" type="ORF">Spa11_21380</name>
</gene>
<evidence type="ECO:0000313" key="4">
    <source>
        <dbReference type="Proteomes" id="UP000316426"/>
    </source>
</evidence>
<reference evidence="3 4" key="1">
    <citation type="submission" date="2019-02" db="EMBL/GenBank/DDBJ databases">
        <title>Deep-cultivation of Planctomycetes and their phenomic and genomic characterization uncovers novel biology.</title>
        <authorList>
            <person name="Wiegand S."/>
            <person name="Jogler M."/>
            <person name="Boedeker C."/>
            <person name="Pinto D."/>
            <person name="Vollmers J."/>
            <person name="Rivas-Marin E."/>
            <person name="Kohn T."/>
            <person name="Peeters S.H."/>
            <person name="Heuer A."/>
            <person name="Rast P."/>
            <person name="Oberbeckmann S."/>
            <person name="Bunk B."/>
            <person name="Jeske O."/>
            <person name="Meyerdierks A."/>
            <person name="Storesund J.E."/>
            <person name="Kallscheuer N."/>
            <person name="Luecker S."/>
            <person name="Lage O.M."/>
            <person name="Pohl T."/>
            <person name="Merkel B.J."/>
            <person name="Hornburger P."/>
            <person name="Mueller R.-W."/>
            <person name="Bruemmer F."/>
            <person name="Labrenz M."/>
            <person name="Spormann A.M."/>
            <person name="Op den Camp H."/>
            <person name="Overmann J."/>
            <person name="Amann R."/>
            <person name="Jetten M.S.M."/>
            <person name="Mascher T."/>
            <person name="Medema M.H."/>
            <person name="Devos D.P."/>
            <person name="Kaster A.-K."/>
            <person name="Ovreas L."/>
            <person name="Rohde M."/>
            <person name="Galperin M.Y."/>
            <person name="Jogler C."/>
        </authorList>
    </citation>
    <scope>NUCLEOTIDE SEQUENCE [LARGE SCALE GENOMIC DNA]</scope>
    <source>
        <strain evidence="3 4">Spa11</strain>
    </source>
</reference>
<dbReference type="InterPro" id="IPR051532">
    <property type="entry name" value="Ester_Hydrolysis_Enzymes"/>
</dbReference>
<keyword evidence="3" id="KW-0378">Hydrolase</keyword>
<name>A0A518K819_9BACT</name>
<keyword evidence="1" id="KW-0732">Signal</keyword>
<evidence type="ECO:0000256" key="1">
    <source>
        <dbReference type="SAM" id="SignalP"/>
    </source>
</evidence>
<dbReference type="Pfam" id="PF13472">
    <property type="entry name" value="Lipase_GDSL_2"/>
    <property type="match status" value="1"/>
</dbReference>
<dbReference type="PANTHER" id="PTHR30383">
    <property type="entry name" value="THIOESTERASE 1/PROTEASE 1/LYSOPHOSPHOLIPASE L1"/>
    <property type="match status" value="1"/>
</dbReference>
<protein>
    <submittedName>
        <fullName evidence="3">GDSL-like Lipase/Acylhydrolase</fullName>
    </submittedName>
</protein>
<dbReference type="AlphaFoldDB" id="A0A518K819"/>
<dbReference type="GO" id="GO:0004622">
    <property type="term" value="F:phosphatidylcholine lysophospholipase activity"/>
    <property type="evidence" value="ECO:0007669"/>
    <property type="project" value="TreeGrafter"/>
</dbReference>